<accession>A0A6P7PIU5</accession>
<organism evidence="4 5">
    <name type="scientific">Betta splendens</name>
    <name type="common">Siamese fighting fish</name>
    <dbReference type="NCBI Taxonomy" id="158456"/>
    <lineage>
        <taxon>Eukaryota</taxon>
        <taxon>Metazoa</taxon>
        <taxon>Chordata</taxon>
        <taxon>Craniata</taxon>
        <taxon>Vertebrata</taxon>
        <taxon>Euteleostomi</taxon>
        <taxon>Actinopterygii</taxon>
        <taxon>Neopterygii</taxon>
        <taxon>Teleostei</taxon>
        <taxon>Neoteleostei</taxon>
        <taxon>Acanthomorphata</taxon>
        <taxon>Anabantaria</taxon>
        <taxon>Anabantiformes</taxon>
        <taxon>Anabantoidei</taxon>
        <taxon>Osphronemidae</taxon>
        <taxon>Betta</taxon>
    </lineage>
</organism>
<proteinExistence type="inferred from homology"/>
<dbReference type="OrthoDB" id="273452at2759"/>
<dbReference type="Pfam" id="PF05057">
    <property type="entry name" value="DUF676"/>
    <property type="match status" value="1"/>
</dbReference>
<dbReference type="Proteomes" id="UP000515150">
    <property type="component" value="Chromosome 15"/>
</dbReference>
<keyword evidence="4" id="KW-1185">Reference proteome</keyword>
<feature type="compositionally biased region" description="Polar residues" evidence="2">
    <location>
        <begin position="609"/>
        <end position="628"/>
    </location>
</feature>
<feature type="compositionally biased region" description="Polar residues" evidence="2">
    <location>
        <begin position="805"/>
        <end position="826"/>
    </location>
</feature>
<dbReference type="InterPro" id="IPR007751">
    <property type="entry name" value="DUF676_lipase-like"/>
</dbReference>
<dbReference type="FunFam" id="3.40.50.1820:FF:000004">
    <property type="entry name" value="Protein FAM135A isoform a"/>
    <property type="match status" value="1"/>
</dbReference>
<feature type="compositionally biased region" description="Polar residues" evidence="2">
    <location>
        <begin position="924"/>
        <end position="934"/>
    </location>
</feature>
<evidence type="ECO:0000256" key="1">
    <source>
        <dbReference type="ARBA" id="ARBA00007949"/>
    </source>
</evidence>
<dbReference type="InterPro" id="IPR044294">
    <property type="entry name" value="Lipase-like"/>
</dbReference>
<dbReference type="Gene3D" id="3.40.50.1820">
    <property type="entry name" value="alpha/beta hydrolase"/>
    <property type="match status" value="1"/>
</dbReference>
<evidence type="ECO:0000256" key="2">
    <source>
        <dbReference type="SAM" id="MobiDB-lite"/>
    </source>
</evidence>
<name>A0A6P7PIU5_BETSP</name>
<dbReference type="KEGG" id="bspl:114870763"/>
<evidence type="ECO:0000313" key="5">
    <source>
        <dbReference type="RefSeq" id="XP_029031651.1"/>
    </source>
</evidence>
<dbReference type="PANTHER" id="PTHR12482">
    <property type="entry name" value="LIPASE ROG1-RELATED-RELATED"/>
    <property type="match status" value="1"/>
</dbReference>
<feature type="region of interest" description="Disordered" evidence="2">
    <location>
        <begin position="909"/>
        <end position="934"/>
    </location>
</feature>
<feature type="region of interest" description="Disordered" evidence="2">
    <location>
        <begin position="447"/>
        <end position="522"/>
    </location>
</feature>
<comment type="similarity">
    <text evidence="1">Belongs to the FAM135 family.</text>
</comment>
<dbReference type="Pfam" id="PF12394">
    <property type="entry name" value="DUF3657"/>
    <property type="match status" value="1"/>
</dbReference>
<evidence type="ECO:0000313" key="4">
    <source>
        <dbReference type="Proteomes" id="UP000515150"/>
    </source>
</evidence>
<dbReference type="InterPro" id="IPR022122">
    <property type="entry name" value="DUF3657"/>
</dbReference>
<reference evidence="5" key="1">
    <citation type="submission" date="2025-08" db="UniProtKB">
        <authorList>
            <consortium name="RefSeq"/>
        </authorList>
    </citation>
    <scope>IDENTIFICATION</scope>
</reference>
<feature type="region of interest" description="Disordered" evidence="2">
    <location>
        <begin position="731"/>
        <end position="847"/>
    </location>
</feature>
<gene>
    <name evidence="5" type="primary">fam135a</name>
</gene>
<protein>
    <submittedName>
        <fullName evidence="5">Protein FAM135A isoform X1</fullName>
    </submittedName>
</protein>
<feature type="compositionally biased region" description="Low complexity" evidence="2">
    <location>
        <begin position="472"/>
        <end position="482"/>
    </location>
</feature>
<dbReference type="CTD" id="57579"/>
<dbReference type="RefSeq" id="XP_029031651.1">
    <property type="nucleotide sequence ID" value="XM_029175818.3"/>
</dbReference>
<dbReference type="SUPFAM" id="SSF53474">
    <property type="entry name" value="alpha/beta-Hydrolases"/>
    <property type="match status" value="1"/>
</dbReference>
<evidence type="ECO:0000259" key="3">
    <source>
        <dbReference type="Pfam" id="PF05057"/>
    </source>
</evidence>
<dbReference type="PANTHER" id="PTHR12482:SF40">
    <property type="entry name" value="PROTEIN FAM135A"/>
    <property type="match status" value="1"/>
</dbReference>
<feature type="compositionally biased region" description="Polar residues" evidence="2">
    <location>
        <begin position="561"/>
        <end position="576"/>
    </location>
</feature>
<feature type="domain" description="DUF676" evidence="3">
    <location>
        <begin position="1124"/>
        <end position="1317"/>
    </location>
</feature>
<feature type="compositionally biased region" description="Basic and acidic residues" evidence="2">
    <location>
        <begin position="548"/>
        <end position="560"/>
    </location>
</feature>
<sequence>MTEVQATVEFSVELHKFYNVDLFQRGFYQIRASLKVPPRVPHKVETSLLHPGGSDLAFPASVQDDVISSKTFQILYKNEEIVVNDVLLFKVMMLLDEKKVDESLSDMDFQLFLDLYFTDGDYTPDDPSSLQNISGRTLRLHFSLQRGIHQHINVMFDYFHLSVISVVLHASLVALHQPLISFPRPVKTTWLNRNAPAQSKDSVIPPLENVVFGSSYVKQVSPDGRTFLVSDPCLKHAFSLHQNLCSSLLSAYQGLFGYFTSITKDLPSSHRMELAKPSMQVLYERVLRRPYPRSQRHVYIEQLDLEARLAGLCEQIKQKAESPDELAELVNMNLAQLCSLLMALWGQFLEVVSLQEHVAALLSAGHHSLRVRRFAEAFFCLEHPRQSALAYQELHAHSHQQMTNAIKSSSYFLSLPPLPVECADLDGDVNSLPIIFEDRYLDSITEDRDGPWLGMHNTRTGPASKSDKPSSKDCSAAASAPPDCTPVDNAWPDNYDPPPKSKGKSVKLKKNSKTENSKKLIRQGSKDSVVLVGYKNLKAPCKEQFKEGEASLSQEQRDTLQQDTHSNLRTNTNATFDSGAMSAHFGNGADNNSTNTASQKSNFKIPKSSDVQKNPQAGTGAIATSNQTLHREDQAEHYSQKLPQWTTGVKQIEVKPSSKDPYQGGKVTVVLPCRSDGSLCSNFPEIRQTELCDSQHTVDSVFERPDKEATQHSQSRLVSVHVKSECVRLPDGGAPIASSRLSDSGIESEPSSFVTQFVPGPQSGLGLGVAESGASQLDRPLLSPAPRPVQQSTVLKPSGAGETLNPENTSGISGVQSSLTSINSLPSDDEGDEGSSRASSGADVRVRKSSVLVQEQSVIFSGDVTMMSPVNVAPPSGAADSQATMPTCDLEPDSKLICVSELQLEGAAGSGTVKEPRSEPHTACPSSNSATSSTDMVKRGMVENYFGSCSSTDVSEISPVETSAITLGIQSGPQAEEEEDDAEHEMIENGYYEEGDGYAFVNGVTDEEQTGAADATAQETSLLYERLGIGYLQEAKDLSNAPICSNLASSSVGTSLGRPPCPSTSFSSNLRWYECATASQMKAFDKAKEEMKQLKLPGFLYSEVSELASTVPYFSLEEDESCEEGIHLIVCVHGLDGNSADLRLVKTYLELGLPGARIDFLMSERNQNDTFADFESMTDRLLDEIVQYIQIYSLTVSKISFVGHSLGNLIVRSVLTRPRFKCYLSRLHTFLSLSGPHLGTLYNSSALVNTGLWFMQKWKKSGSLLQLTCRDHSDPRQTFLYKLSKKSGLQFFKNVVLVGSLQDRYVPYHSARIEMCKTALKDKQTGPVYAEMIENLLLPILQNKDCNLVRYDVIHALPNTANSLIGRAAHIAVLDSEIFLEKFFLVAGLKFFQ</sequence>
<feature type="compositionally biased region" description="Basic residues" evidence="2">
    <location>
        <begin position="501"/>
        <end position="511"/>
    </location>
</feature>
<dbReference type="InterPro" id="IPR029058">
    <property type="entry name" value="AB_hydrolase_fold"/>
</dbReference>
<dbReference type="InParanoid" id="A0A6P7PIU5"/>
<feature type="compositionally biased region" description="Polar residues" evidence="2">
    <location>
        <begin position="589"/>
        <end position="602"/>
    </location>
</feature>
<feature type="compositionally biased region" description="Basic and acidic residues" evidence="2">
    <location>
        <begin position="629"/>
        <end position="639"/>
    </location>
</feature>
<dbReference type="GeneID" id="114870763"/>
<feature type="region of interest" description="Disordered" evidence="2">
    <location>
        <begin position="548"/>
        <end position="642"/>
    </location>
</feature>